<dbReference type="PANTHER" id="PTHR43751:SF6">
    <property type="entry name" value="N-ACETYLGALACTOSAMINE-6-O-SULFATASE"/>
    <property type="match status" value="1"/>
</dbReference>
<dbReference type="EMBL" id="SJPS01000014">
    <property type="protein sequence ID" value="TWU20760.1"/>
    <property type="molecule type" value="Genomic_DNA"/>
</dbReference>
<dbReference type="Gene3D" id="3.30.1120.10">
    <property type="match status" value="1"/>
</dbReference>
<dbReference type="InterPro" id="IPR017850">
    <property type="entry name" value="Alkaline_phosphatase_core_sf"/>
</dbReference>
<evidence type="ECO:0000313" key="6">
    <source>
        <dbReference type="Proteomes" id="UP000318437"/>
    </source>
</evidence>
<dbReference type="Pfam" id="PF00884">
    <property type="entry name" value="Sulfatase"/>
    <property type="match status" value="1"/>
</dbReference>
<evidence type="ECO:0000313" key="5">
    <source>
        <dbReference type="EMBL" id="TWU20760.1"/>
    </source>
</evidence>
<feature type="signal peptide" evidence="3">
    <location>
        <begin position="1"/>
        <end position="21"/>
    </location>
</feature>
<accession>A0A5C6C850</accession>
<keyword evidence="3" id="KW-0732">Signal</keyword>
<dbReference type="SUPFAM" id="SSF53649">
    <property type="entry name" value="Alkaline phosphatase-like"/>
    <property type="match status" value="1"/>
</dbReference>
<evidence type="ECO:0000259" key="4">
    <source>
        <dbReference type="Pfam" id="PF00884"/>
    </source>
</evidence>
<comment type="similarity">
    <text evidence="1">Belongs to the sulfatase family.</text>
</comment>
<dbReference type="PANTHER" id="PTHR43751">
    <property type="entry name" value="SULFATASE"/>
    <property type="match status" value="1"/>
</dbReference>
<dbReference type="Proteomes" id="UP000318437">
    <property type="component" value="Unassembled WGS sequence"/>
</dbReference>
<dbReference type="InterPro" id="IPR052701">
    <property type="entry name" value="GAG_Ulvan_Degrading_Sulfatases"/>
</dbReference>
<name>A0A5C6C850_9BACT</name>
<dbReference type="CDD" id="cd16143">
    <property type="entry name" value="ARS_like"/>
    <property type="match status" value="1"/>
</dbReference>
<dbReference type="OrthoDB" id="9783154at2"/>
<dbReference type="AlphaFoldDB" id="A0A5C6C850"/>
<comment type="caution">
    <text evidence="5">The sequence shown here is derived from an EMBL/GenBank/DDBJ whole genome shotgun (WGS) entry which is preliminary data.</text>
</comment>
<dbReference type="RefSeq" id="WP_146453134.1">
    <property type="nucleotide sequence ID" value="NZ_SJPS01000014.1"/>
</dbReference>
<dbReference type="GO" id="GO:0004065">
    <property type="term" value="F:arylsulfatase activity"/>
    <property type="evidence" value="ECO:0007669"/>
    <property type="project" value="UniProtKB-EC"/>
</dbReference>
<dbReference type="InterPro" id="IPR000917">
    <property type="entry name" value="Sulfatase_N"/>
</dbReference>
<dbReference type="PROSITE" id="PS00149">
    <property type="entry name" value="SULFATASE_2"/>
    <property type="match status" value="1"/>
</dbReference>
<dbReference type="EC" id="3.1.6.1" evidence="5"/>
<organism evidence="5 6">
    <name type="scientific">Bythopirellula polymerisocia</name>
    <dbReference type="NCBI Taxonomy" id="2528003"/>
    <lineage>
        <taxon>Bacteria</taxon>
        <taxon>Pseudomonadati</taxon>
        <taxon>Planctomycetota</taxon>
        <taxon>Planctomycetia</taxon>
        <taxon>Pirellulales</taxon>
        <taxon>Lacipirellulaceae</taxon>
        <taxon>Bythopirellula</taxon>
    </lineage>
</organism>
<keyword evidence="2 5" id="KW-0378">Hydrolase</keyword>
<evidence type="ECO:0000256" key="1">
    <source>
        <dbReference type="ARBA" id="ARBA00008779"/>
    </source>
</evidence>
<evidence type="ECO:0000256" key="2">
    <source>
        <dbReference type="ARBA" id="ARBA00022801"/>
    </source>
</evidence>
<dbReference type="InterPro" id="IPR024607">
    <property type="entry name" value="Sulfatase_CS"/>
</dbReference>
<proteinExistence type="inferred from homology"/>
<gene>
    <name evidence="5" type="primary">atsA_43</name>
    <name evidence="5" type="ORF">Pla144_49270</name>
</gene>
<feature type="domain" description="Sulfatase N-terminal" evidence="4">
    <location>
        <begin position="27"/>
        <end position="394"/>
    </location>
</feature>
<sequence precursor="true">MIRFIVLGIACILMVCSPALAAELDQPNIVLIYGDDIGYGDLGCYGATGIPTPNIDQLAAEGLRFSSAYCTSATCTPSRYSLLTGEYAWRREGTGIAPPNSPALIESGRTTLASILKKSGYSTGIVGKWHLGLGKPPKPDWSGLIKPGPLEIGFDYCFLMPTTNDRVPCVYVENHQIVGLDPKDPVDVFMKNPDGQPSGQTHREVLKMDWSHGHYDSIVNGISRIGFMVGGHDARWVDEDMSDVFISKAKEFIDQNSDQRFFLYFSSQSIHVPRAPNSRFVGSTHHGPRGDAVVEFDSCVGEIVDTLRDHGILDNTLLLITSDNGPVLDDGYQDQAEEKLGAHKPAGPFRGGKYSNFEGGTRVPLIVSWPGRLQPGVSDALISQIDFAATLKTIANSNMEIGSSAIPDSLDLSKVLLGVTSSGRDYVVEHAGSLSIRKGDWKYIEPSSGPAMNLDTNTELGNSQKPQLYNLANDPGESKNLAPDFPTQLAEMQKVLAEIRDSPHHQGTTSTGN</sequence>
<dbReference type="Gene3D" id="3.40.720.10">
    <property type="entry name" value="Alkaline Phosphatase, subunit A"/>
    <property type="match status" value="1"/>
</dbReference>
<protein>
    <submittedName>
        <fullName evidence="5">Arylsulfatase</fullName>
        <ecNumber evidence="5">3.1.6.1</ecNumber>
    </submittedName>
</protein>
<reference evidence="5 6" key="1">
    <citation type="submission" date="2019-02" db="EMBL/GenBank/DDBJ databases">
        <title>Deep-cultivation of Planctomycetes and their phenomic and genomic characterization uncovers novel biology.</title>
        <authorList>
            <person name="Wiegand S."/>
            <person name="Jogler M."/>
            <person name="Boedeker C."/>
            <person name="Pinto D."/>
            <person name="Vollmers J."/>
            <person name="Rivas-Marin E."/>
            <person name="Kohn T."/>
            <person name="Peeters S.H."/>
            <person name="Heuer A."/>
            <person name="Rast P."/>
            <person name="Oberbeckmann S."/>
            <person name="Bunk B."/>
            <person name="Jeske O."/>
            <person name="Meyerdierks A."/>
            <person name="Storesund J.E."/>
            <person name="Kallscheuer N."/>
            <person name="Luecker S."/>
            <person name="Lage O.M."/>
            <person name="Pohl T."/>
            <person name="Merkel B.J."/>
            <person name="Hornburger P."/>
            <person name="Mueller R.-W."/>
            <person name="Bruemmer F."/>
            <person name="Labrenz M."/>
            <person name="Spormann A.M."/>
            <person name="Op Den Camp H."/>
            <person name="Overmann J."/>
            <person name="Amann R."/>
            <person name="Jetten M.S.M."/>
            <person name="Mascher T."/>
            <person name="Medema M.H."/>
            <person name="Devos D.P."/>
            <person name="Kaster A.-K."/>
            <person name="Ovreas L."/>
            <person name="Rohde M."/>
            <person name="Galperin M.Y."/>
            <person name="Jogler C."/>
        </authorList>
    </citation>
    <scope>NUCLEOTIDE SEQUENCE [LARGE SCALE GENOMIC DNA]</scope>
    <source>
        <strain evidence="5 6">Pla144</strain>
    </source>
</reference>
<dbReference type="PROSITE" id="PS00523">
    <property type="entry name" value="SULFATASE_1"/>
    <property type="match status" value="1"/>
</dbReference>
<feature type="chain" id="PRO_5023105023" evidence="3">
    <location>
        <begin position="22"/>
        <end position="513"/>
    </location>
</feature>
<evidence type="ECO:0000256" key="3">
    <source>
        <dbReference type="SAM" id="SignalP"/>
    </source>
</evidence>
<keyword evidence="6" id="KW-1185">Reference proteome</keyword>